<protein>
    <submittedName>
        <fullName evidence="1">Chloramphenicol phosphotransferase CPT family protein</fullName>
    </submittedName>
</protein>
<name>A0ABT5QGI6_9GAMM</name>
<dbReference type="SUPFAM" id="SSF52540">
    <property type="entry name" value="P-loop containing nucleoside triphosphate hydrolases"/>
    <property type="match status" value="1"/>
</dbReference>
<dbReference type="Proteomes" id="UP001149821">
    <property type="component" value="Unassembled WGS sequence"/>
</dbReference>
<sequence>MLPQIILLNGTGSAGKTSLAKELIEMLNVQYLNFSIDSVLYSLPNSDLQKMQEGKAITREGYHYPTLVEGYHQAAKGLANAGCNLILDNAWSTDKEKLDILNTLKDFEVCLVGVKCHLLVAALREKERGDRALGLAESEYNLVHQNLRYDIEIDTTQLTPTAVAKQLLTYLKGQPSLTGAKESHAILNVLSRATVA</sequence>
<evidence type="ECO:0000313" key="2">
    <source>
        <dbReference type="Proteomes" id="UP001149821"/>
    </source>
</evidence>
<evidence type="ECO:0000313" key="1">
    <source>
        <dbReference type="EMBL" id="MDD1780081.1"/>
    </source>
</evidence>
<reference evidence="1" key="1">
    <citation type="submission" date="2021-12" db="EMBL/GenBank/DDBJ databases">
        <title>Enterovibrio ZSDZ35 sp. nov. and Enterovibrio ZSDZ42 sp. nov., isolated from coastal seawater in Qingdao.</title>
        <authorList>
            <person name="Zhang P."/>
        </authorList>
    </citation>
    <scope>NUCLEOTIDE SEQUENCE</scope>
    <source>
        <strain evidence="1">ZSDZ35</strain>
    </source>
</reference>
<gene>
    <name evidence="1" type="ORF">LRP49_02610</name>
</gene>
<proteinExistence type="predicted"/>
<accession>A0ABT5QGI6</accession>
<dbReference type="RefSeq" id="WP_274139995.1">
    <property type="nucleotide sequence ID" value="NZ_JAJUBB010000001.1"/>
</dbReference>
<dbReference type="Pfam" id="PF07931">
    <property type="entry name" value="CPT"/>
    <property type="match status" value="1"/>
</dbReference>
<dbReference type="InterPro" id="IPR012853">
    <property type="entry name" value="CPT"/>
</dbReference>
<dbReference type="Gene3D" id="3.40.50.300">
    <property type="entry name" value="P-loop containing nucleotide triphosphate hydrolases"/>
    <property type="match status" value="1"/>
</dbReference>
<dbReference type="EMBL" id="JAJUBB010000001">
    <property type="protein sequence ID" value="MDD1780081.1"/>
    <property type="molecule type" value="Genomic_DNA"/>
</dbReference>
<dbReference type="PIRSF" id="PIRSF007531">
    <property type="entry name" value="CPT"/>
    <property type="match status" value="1"/>
</dbReference>
<dbReference type="InterPro" id="IPR027417">
    <property type="entry name" value="P-loop_NTPase"/>
</dbReference>
<keyword evidence="2" id="KW-1185">Reference proteome</keyword>
<comment type="caution">
    <text evidence="1">The sequence shown here is derived from an EMBL/GenBank/DDBJ whole genome shotgun (WGS) entry which is preliminary data.</text>
</comment>
<organism evidence="1 2">
    <name type="scientific">Enterovibrio qingdaonensis</name>
    <dbReference type="NCBI Taxonomy" id="2899818"/>
    <lineage>
        <taxon>Bacteria</taxon>
        <taxon>Pseudomonadati</taxon>
        <taxon>Pseudomonadota</taxon>
        <taxon>Gammaproteobacteria</taxon>
        <taxon>Vibrionales</taxon>
        <taxon>Vibrionaceae</taxon>
        <taxon>Enterovibrio</taxon>
    </lineage>
</organism>